<dbReference type="Proteomes" id="UP001304125">
    <property type="component" value="Chromosome"/>
</dbReference>
<feature type="transmembrane region" description="Helical" evidence="6">
    <location>
        <begin position="113"/>
        <end position="138"/>
    </location>
</feature>
<dbReference type="Proteomes" id="UP001303408">
    <property type="component" value="Chromosome"/>
</dbReference>
<keyword evidence="3 6" id="KW-1133">Transmembrane helix</keyword>
<dbReference type="GO" id="GO:0043190">
    <property type="term" value="C:ATP-binding cassette (ABC) transporter complex"/>
    <property type="evidence" value="ECO:0007669"/>
    <property type="project" value="InterPro"/>
</dbReference>
<dbReference type="Pfam" id="PF01061">
    <property type="entry name" value="ABC2_membrane"/>
    <property type="match status" value="1"/>
</dbReference>
<dbReference type="PROSITE" id="PS51012">
    <property type="entry name" value="ABC_TM2"/>
    <property type="match status" value="1"/>
</dbReference>
<dbReference type="InterPro" id="IPR047817">
    <property type="entry name" value="ABC2_TM_bact-type"/>
</dbReference>
<dbReference type="AlphaFoldDB" id="A0AA96FE56"/>
<evidence type="ECO:0000256" key="2">
    <source>
        <dbReference type="ARBA" id="ARBA00022692"/>
    </source>
</evidence>
<evidence type="ECO:0000256" key="5">
    <source>
        <dbReference type="ARBA" id="ARBA00023251"/>
    </source>
</evidence>
<dbReference type="GO" id="GO:0140359">
    <property type="term" value="F:ABC-type transporter activity"/>
    <property type="evidence" value="ECO:0007669"/>
    <property type="project" value="InterPro"/>
</dbReference>
<evidence type="ECO:0000256" key="1">
    <source>
        <dbReference type="ARBA" id="ARBA00004141"/>
    </source>
</evidence>
<evidence type="ECO:0000313" key="10">
    <source>
        <dbReference type="Proteomes" id="UP001304125"/>
    </source>
</evidence>
<accession>A0AA96FE56</accession>
<evidence type="ECO:0000256" key="3">
    <source>
        <dbReference type="ARBA" id="ARBA00022989"/>
    </source>
</evidence>
<evidence type="ECO:0000313" key="9">
    <source>
        <dbReference type="EMBL" id="WNM26936.1"/>
    </source>
</evidence>
<comment type="subcellular location">
    <subcellularLocation>
        <location evidence="6">Cell membrane</location>
        <topology evidence="6">Multi-pass membrane protein</topology>
    </subcellularLocation>
    <subcellularLocation>
        <location evidence="1">Membrane</location>
        <topology evidence="1">Multi-pass membrane protein</topology>
    </subcellularLocation>
</comment>
<dbReference type="KEGG" id="dcp:RN607_12110"/>
<feature type="transmembrane region" description="Helical" evidence="6">
    <location>
        <begin position="150"/>
        <end position="170"/>
    </location>
</feature>
<feature type="domain" description="ABC transmembrane type-2" evidence="7">
    <location>
        <begin position="33"/>
        <end position="270"/>
    </location>
</feature>
<dbReference type="GO" id="GO:0046677">
    <property type="term" value="P:response to antibiotic"/>
    <property type="evidence" value="ECO:0007669"/>
    <property type="project" value="UniProtKB-KW"/>
</dbReference>
<proteinExistence type="inferred from homology"/>
<keyword evidence="10" id="KW-1185">Reference proteome</keyword>
<keyword evidence="5" id="KW-0046">Antibiotic resistance</keyword>
<dbReference type="EMBL" id="CP134880">
    <property type="protein sequence ID" value="WNM26936.1"/>
    <property type="molecule type" value="Genomic_DNA"/>
</dbReference>
<feature type="transmembrane region" description="Helical" evidence="6">
    <location>
        <begin position="245"/>
        <end position="267"/>
    </location>
</feature>
<dbReference type="RefSeq" id="WP_313497544.1">
    <property type="nucleotide sequence ID" value="NZ_CP134879.1"/>
</dbReference>
<evidence type="ECO:0000256" key="4">
    <source>
        <dbReference type="ARBA" id="ARBA00023136"/>
    </source>
</evidence>
<gene>
    <name evidence="8" type="ORF">RN606_12170</name>
    <name evidence="9" type="ORF">RN607_12110</name>
</gene>
<keyword evidence="2 6" id="KW-0812">Transmembrane</keyword>
<feature type="transmembrane region" description="Helical" evidence="6">
    <location>
        <begin position="35"/>
        <end position="56"/>
    </location>
</feature>
<dbReference type="PIRSF" id="PIRSF006648">
    <property type="entry name" value="DrrB"/>
    <property type="match status" value="1"/>
</dbReference>
<protein>
    <recommendedName>
        <fullName evidence="6">Transport permease protein</fullName>
    </recommendedName>
</protein>
<evidence type="ECO:0000313" key="8">
    <source>
        <dbReference type="EMBL" id="WNM24108.1"/>
    </source>
</evidence>
<dbReference type="EMBL" id="CP134879">
    <property type="protein sequence ID" value="WNM24108.1"/>
    <property type="molecule type" value="Genomic_DNA"/>
</dbReference>
<feature type="transmembrane region" description="Helical" evidence="6">
    <location>
        <begin position="68"/>
        <end position="92"/>
    </location>
</feature>
<sequence length="275" mass="30574">MTATSTARTSPAWASMTLNRYVVELKEFTRNREQMIFIFMFPIMFLLLFGSVFGGQEISDDGVTFAQYFLPGMIASGIIYTGFQSLAMSIALDRDEDLLKRIHATPLPASAYFAGKILQVITVSLVQIAALILLGVAIFDTQLPTDPGKWLTFAWVFLLGTGASTTLGIATSSLLRSSRAASAILTPVVLLLQFTSGVYLVYTQIPTFLQHFAEIFPLKWLAQGLRSVFLPDNYMYAEARQSWELPMAATVLAAWLVVGLLVSMRTFRWTRPDDR</sequence>
<keyword evidence="6" id="KW-0813">Transport</keyword>
<keyword evidence="6" id="KW-1003">Cell membrane</keyword>
<comment type="similarity">
    <text evidence="6">Belongs to the ABC-2 integral membrane protein family.</text>
</comment>
<evidence type="ECO:0000256" key="6">
    <source>
        <dbReference type="RuleBase" id="RU361157"/>
    </source>
</evidence>
<reference evidence="9 10" key="1">
    <citation type="submission" date="2023-09" db="EMBL/GenBank/DDBJ databases">
        <title>Demequina sp. a novel bacteria isolated from Capsicum annuum.</title>
        <authorList>
            <person name="Humaira Z."/>
            <person name="Lee J."/>
            <person name="Cho D."/>
        </authorList>
    </citation>
    <scope>NUCLEOTIDE SEQUENCE</scope>
    <source>
        <strain evidence="8 10">OYTSA14</strain>
        <strain evidence="9">PMTSA13</strain>
    </source>
</reference>
<dbReference type="InterPro" id="IPR051784">
    <property type="entry name" value="Nod_factor_ABC_transporter"/>
</dbReference>
<accession>A0AA96F5B4</accession>
<dbReference type="InterPro" id="IPR013525">
    <property type="entry name" value="ABC2_TM"/>
</dbReference>
<name>A0AA96FE56_9MICO</name>
<evidence type="ECO:0000259" key="7">
    <source>
        <dbReference type="PROSITE" id="PS51012"/>
    </source>
</evidence>
<dbReference type="PANTHER" id="PTHR43229:SF2">
    <property type="entry name" value="NODULATION PROTEIN J"/>
    <property type="match status" value="1"/>
</dbReference>
<dbReference type="InterPro" id="IPR000412">
    <property type="entry name" value="ABC_2_transport"/>
</dbReference>
<organism evidence="9">
    <name type="scientific">Demequina capsici</name>
    <dbReference type="NCBI Taxonomy" id="3075620"/>
    <lineage>
        <taxon>Bacteria</taxon>
        <taxon>Bacillati</taxon>
        <taxon>Actinomycetota</taxon>
        <taxon>Actinomycetes</taxon>
        <taxon>Micrococcales</taxon>
        <taxon>Demequinaceae</taxon>
        <taxon>Demequina</taxon>
    </lineage>
</organism>
<keyword evidence="4 6" id="KW-0472">Membrane</keyword>
<dbReference type="PANTHER" id="PTHR43229">
    <property type="entry name" value="NODULATION PROTEIN J"/>
    <property type="match status" value="1"/>
</dbReference>
<feature type="transmembrane region" description="Helical" evidence="6">
    <location>
        <begin position="182"/>
        <end position="202"/>
    </location>
</feature>